<dbReference type="PROSITE" id="PS50082">
    <property type="entry name" value="WD_REPEATS_2"/>
    <property type="match status" value="2"/>
</dbReference>
<dbReference type="GO" id="GO:0003723">
    <property type="term" value="F:RNA binding"/>
    <property type="evidence" value="ECO:0007669"/>
    <property type="project" value="TreeGrafter"/>
</dbReference>
<dbReference type="InterPro" id="IPR015943">
    <property type="entry name" value="WD40/YVTN_repeat-like_dom_sf"/>
</dbReference>
<dbReference type="GO" id="GO:0015030">
    <property type="term" value="C:Cajal body"/>
    <property type="evidence" value="ECO:0007669"/>
    <property type="project" value="TreeGrafter"/>
</dbReference>
<reference evidence="6" key="1">
    <citation type="submission" date="2011-05" db="EMBL/GenBank/DDBJ databases">
        <authorList>
            <person name="Richards S.R."/>
            <person name="Qu J."/>
            <person name="Jiang H."/>
            <person name="Jhangiani S.N."/>
            <person name="Agravi P."/>
            <person name="Goodspeed R."/>
            <person name="Gross S."/>
            <person name="Mandapat C."/>
            <person name="Jackson L."/>
            <person name="Mathew T."/>
            <person name="Pu L."/>
            <person name="Thornton R."/>
            <person name="Saada N."/>
            <person name="Wilczek-Boney K.B."/>
            <person name="Lee S."/>
            <person name="Kovar C."/>
            <person name="Wu Y."/>
            <person name="Scherer S.E."/>
            <person name="Worley K.C."/>
            <person name="Muzny D.M."/>
            <person name="Gibbs R."/>
        </authorList>
    </citation>
    <scope>NUCLEOTIDE SEQUENCE</scope>
    <source>
        <strain evidence="6">Brora</strain>
    </source>
</reference>
<evidence type="ECO:0000313" key="6">
    <source>
        <dbReference type="Proteomes" id="UP000014500"/>
    </source>
</evidence>
<dbReference type="HOGENOM" id="CLU_022731_1_2_1"/>
<dbReference type="EnsemblMetazoa" id="SMAR008635-RA">
    <property type="protein sequence ID" value="SMAR008635-PA"/>
    <property type="gene ID" value="SMAR008635"/>
</dbReference>
<dbReference type="GO" id="GO:0030576">
    <property type="term" value="P:Cajal body organization"/>
    <property type="evidence" value="ECO:0007669"/>
    <property type="project" value="TreeGrafter"/>
</dbReference>
<dbReference type="SUPFAM" id="SSF50978">
    <property type="entry name" value="WD40 repeat-like"/>
    <property type="match status" value="1"/>
</dbReference>
<reference evidence="5" key="2">
    <citation type="submission" date="2015-02" db="UniProtKB">
        <authorList>
            <consortium name="EnsemblMetazoa"/>
        </authorList>
    </citation>
    <scope>IDENTIFICATION</scope>
</reference>
<dbReference type="SMART" id="SM00320">
    <property type="entry name" value="WD40"/>
    <property type="match status" value="6"/>
</dbReference>
<dbReference type="PANTHER" id="PTHR13211">
    <property type="entry name" value="TELOMERASE CAJAL BODY PROTEIN 1"/>
    <property type="match status" value="1"/>
</dbReference>
<dbReference type="InterPro" id="IPR036322">
    <property type="entry name" value="WD40_repeat_dom_sf"/>
</dbReference>
<organism evidence="5 6">
    <name type="scientific">Strigamia maritima</name>
    <name type="common">European centipede</name>
    <name type="synonym">Geophilus maritimus</name>
    <dbReference type="NCBI Taxonomy" id="126957"/>
    <lineage>
        <taxon>Eukaryota</taxon>
        <taxon>Metazoa</taxon>
        <taxon>Ecdysozoa</taxon>
        <taxon>Arthropoda</taxon>
        <taxon>Myriapoda</taxon>
        <taxon>Chilopoda</taxon>
        <taxon>Pleurostigmophora</taxon>
        <taxon>Geophilomorpha</taxon>
        <taxon>Linotaeniidae</taxon>
        <taxon>Strigamia</taxon>
    </lineage>
</organism>
<evidence type="ECO:0000256" key="1">
    <source>
        <dbReference type="ARBA" id="ARBA00038279"/>
    </source>
</evidence>
<evidence type="ECO:0000256" key="2">
    <source>
        <dbReference type="ARBA" id="ARBA00041558"/>
    </source>
</evidence>
<dbReference type="Proteomes" id="UP000014500">
    <property type="component" value="Unassembled WGS sequence"/>
</dbReference>
<dbReference type="Gene3D" id="2.130.10.10">
    <property type="entry name" value="YVTN repeat-like/Quinoprotein amine dehydrogenase"/>
    <property type="match status" value="2"/>
</dbReference>
<dbReference type="OMA" id="IRTWILP"/>
<dbReference type="InterPro" id="IPR051150">
    <property type="entry name" value="SWT21/TCAB1_mRNA_Telomere"/>
</dbReference>
<dbReference type="AlphaFoldDB" id="T1J4T9"/>
<keyword evidence="6" id="KW-1185">Reference proteome</keyword>
<protein>
    <recommendedName>
        <fullName evidence="2">WD repeat-containing protein 79</fullName>
    </recommendedName>
</protein>
<proteinExistence type="inferred from homology"/>
<feature type="repeat" description="WD" evidence="3">
    <location>
        <begin position="124"/>
        <end position="157"/>
    </location>
</feature>
<evidence type="ECO:0000256" key="3">
    <source>
        <dbReference type="PROSITE-ProRule" id="PRU00221"/>
    </source>
</evidence>
<dbReference type="InterPro" id="IPR001680">
    <property type="entry name" value="WD40_rpt"/>
</dbReference>
<dbReference type="eggNOG" id="KOG2919">
    <property type="taxonomic scope" value="Eukaryota"/>
</dbReference>
<name>T1J4T9_STRMM</name>
<evidence type="ECO:0000313" key="5">
    <source>
        <dbReference type="EnsemblMetazoa" id="SMAR008635-PA"/>
    </source>
</evidence>
<evidence type="ECO:0000256" key="4">
    <source>
        <dbReference type="SAM" id="MobiDB-lite"/>
    </source>
</evidence>
<feature type="region of interest" description="Disordered" evidence="4">
    <location>
        <begin position="44"/>
        <end position="76"/>
    </location>
</feature>
<dbReference type="STRING" id="126957.T1J4T9"/>
<keyword evidence="3" id="KW-0853">WD repeat</keyword>
<feature type="compositionally biased region" description="Polar residues" evidence="4">
    <location>
        <begin position="60"/>
        <end position="74"/>
    </location>
</feature>
<dbReference type="EMBL" id="JH431849">
    <property type="status" value="NOT_ANNOTATED_CDS"/>
    <property type="molecule type" value="Genomic_DNA"/>
</dbReference>
<sequence>MDSTKTITNSGVSVDMFSDAEISASENAYQVTVETVEKEENVEITMEQASAVEENKKDSSSPISEQNNSAITENVQKDEVKDAEMDDDVKKDVEMNEESKEAIVRPVFNFAQTPVQLTGSWNEFKTKDNFFKGCKWAPDGSCILTNNNDGNLRLWNLPEIFYNTDSEANWSDIKEMSPVLKIREGELIYDYCWYPLMSSLDSATCCFASTCRNSPVHLLDAYTGELRCSYRPYNNVDEIEAAHSICFSPNGQKLYCGFNKVIRIFDVNIPGRNFMETKSKIQGQAGIISCIAVNPGMPDTYAAGSYLKSIALYSDGCLICLLQGQRGGVTHIEFSPDGNKLYSGGRMDPEILCWDLRNPGTVLYTMERNVTTNQRMYFCSDKSGEYILSGHNNGAISVWDTNVDNLDDVPLPPKLTFQGHDDCVNGIGLHPTLSLMATTSGQRKFPEPLHSDDSDSSSDETFTEKYISFDNSLRLWWVY</sequence>
<dbReference type="Pfam" id="PF00400">
    <property type="entry name" value="WD40"/>
    <property type="match status" value="3"/>
</dbReference>
<accession>T1J4T9</accession>
<dbReference type="PhylomeDB" id="T1J4T9"/>
<comment type="similarity">
    <text evidence="1">Belongs to the TCAB1 family.</text>
</comment>
<dbReference type="PANTHER" id="PTHR13211:SF0">
    <property type="entry name" value="TELOMERASE CAJAL BODY PROTEIN 1"/>
    <property type="match status" value="1"/>
</dbReference>
<feature type="repeat" description="WD" evidence="3">
    <location>
        <begin position="322"/>
        <end position="364"/>
    </location>
</feature>